<reference evidence="4" key="2">
    <citation type="submission" date="2025-09" db="UniProtKB">
        <authorList>
            <consortium name="Ensembl"/>
        </authorList>
    </citation>
    <scope>IDENTIFICATION</scope>
</reference>
<dbReference type="GO" id="GO:0016020">
    <property type="term" value="C:membrane"/>
    <property type="evidence" value="ECO:0007669"/>
    <property type="project" value="TreeGrafter"/>
</dbReference>
<dbReference type="Proteomes" id="UP000694415">
    <property type="component" value="Unplaced"/>
</dbReference>
<dbReference type="CDD" id="cd05400">
    <property type="entry name" value="NT_2-5OAS_ClassI-CCAase"/>
    <property type="match status" value="1"/>
</dbReference>
<dbReference type="GO" id="GO:0051607">
    <property type="term" value="P:defense response to virus"/>
    <property type="evidence" value="ECO:0007669"/>
    <property type="project" value="TreeGrafter"/>
</dbReference>
<dbReference type="SUPFAM" id="SSF81631">
    <property type="entry name" value="PAP/OAS1 substrate-binding domain"/>
    <property type="match status" value="1"/>
</dbReference>
<dbReference type="Pfam" id="PF10421">
    <property type="entry name" value="OAS1_C"/>
    <property type="match status" value="1"/>
</dbReference>
<dbReference type="GO" id="GO:0005654">
    <property type="term" value="C:nucleoplasm"/>
    <property type="evidence" value="ECO:0007669"/>
    <property type="project" value="TreeGrafter"/>
</dbReference>
<sequence>MSRELFRTPIWRLDNFIEDQLLPDTTFLTELRADIDSISAFLKERCFQGATHPMRVARVVMGGSYDEHNALKGRSEANMVVFFNDLTSFEDQLKWQQVFIEEIRKHLLQLQQEKPCKLKFEVQSSEEPNTRSLTFKLCSPERQQEVEFDVQPAYDALYELRNNTYAEPQFYNKIYTQLIHECTTLEKEGDFSICFTDLHQNFMRYRAPKLWNLIRLVKHWYQLCKEKLREPLPPQYALELLTVYVWEHSNKNQEKVTTAKNFRTFLELVAYYKNLRIYWTWYYDFRHQEVCAYLCRQLKKARPLILDPADPTRNVAGSDLQAWDLLAKEAQTWIHSNFFRNCDMSLVNGWEVSLPTVFSGSQAVMDREERKLDFHLSTCWEVLSNSG</sequence>
<organism evidence="4 5">
    <name type="scientific">Mus spicilegus</name>
    <name type="common">Mound-building mouse</name>
    <dbReference type="NCBI Taxonomy" id="10103"/>
    <lineage>
        <taxon>Eukaryota</taxon>
        <taxon>Metazoa</taxon>
        <taxon>Chordata</taxon>
        <taxon>Craniata</taxon>
        <taxon>Vertebrata</taxon>
        <taxon>Euteleostomi</taxon>
        <taxon>Mammalia</taxon>
        <taxon>Eutheria</taxon>
        <taxon>Euarchontoglires</taxon>
        <taxon>Glires</taxon>
        <taxon>Rodentia</taxon>
        <taxon>Myomorpha</taxon>
        <taxon>Muroidea</taxon>
        <taxon>Muridae</taxon>
        <taxon>Murinae</taxon>
        <taxon>Mus</taxon>
        <taxon>Mus</taxon>
    </lineage>
</organism>
<dbReference type="InterPro" id="IPR006116">
    <property type="entry name" value="NT_2-5OAS_ClassI-CCAase"/>
</dbReference>
<evidence type="ECO:0000259" key="3">
    <source>
        <dbReference type="Pfam" id="PF10421"/>
    </source>
</evidence>
<name>A0A8C6N4A4_MUSSI</name>
<dbReference type="Ensembl" id="ENSMSIT00000044136.1">
    <property type="protein sequence ID" value="ENSMSIP00000035017.1"/>
    <property type="gene ID" value="ENSMSIG00000029191.1"/>
</dbReference>
<comment type="similarity">
    <text evidence="1">Belongs to the 2-5A synthase family.</text>
</comment>
<dbReference type="AlphaFoldDB" id="A0A8C6N4A4"/>
<evidence type="ECO:0000313" key="4">
    <source>
        <dbReference type="Ensembl" id="ENSMSIP00000035017.1"/>
    </source>
</evidence>
<reference evidence="4" key="1">
    <citation type="submission" date="2025-08" db="UniProtKB">
        <authorList>
            <consortium name="Ensembl"/>
        </authorList>
    </citation>
    <scope>IDENTIFICATION</scope>
</reference>
<dbReference type="PANTHER" id="PTHR11258">
    <property type="entry name" value="2-5 OLIGOADENYLATE SYNTHETASE"/>
    <property type="match status" value="1"/>
</dbReference>
<dbReference type="GO" id="GO:0003725">
    <property type="term" value="F:double-stranded RNA binding"/>
    <property type="evidence" value="ECO:0007669"/>
    <property type="project" value="UniProtKB-ARBA"/>
</dbReference>
<dbReference type="PROSITE" id="PS50152">
    <property type="entry name" value="25A_SYNTH_3"/>
    <property type="match status" value="1"/>
</dbReference>
<accession>A0A8C6N4A4</accession>
<dbReference type="InterPro" id="IPR018952">
    <property type="entry name" value="2-5-oligoAdlate_synth_1_dom2/C"/>
</dbReference>
<evidence type="ECO:0000313" key="5">
    <source>
        <dbReference type="Proteomes" id="UP000694415"/>
    </source>
</evidence>
<evidence type="ECO:0000256" key="1">
    <source>
        <dbReference type="ARBA" id="ARBA00009526"/>
    </source>
</evidence>
<protein>
    <submittedName>
        <fullName evidence="4">2'-5' oligoadenylate synthetase 1E</fullName>
    </submittedName>
</protein>
<dbReference type="FunFam" id="1.10.1410.20:FF:000003">
    <property type="entry name" value="2'-5' oligoadenylate synthetase 1E"/>
    <property type="match status" value="1"/>
</dbReference>
<dbReference type="PANTHER" id="PTHR11258:SF17">
    <property type="entry name" value="2'-5' OLIGOADENYLATE SYNTHETASE 1E-RELATED"/>
    <property type="match status" value="1"/>
</dbReference>
<keyword evidence="2" id="KW-0694">RNA-binding</keyword>
<dbReference type="GO" id="GO:0016779">
    <property type="term" value="F:nucleotidyltransferase activity"/>
    <property type="evidence" value="ECO:0007669"/>
    <property type="project" value="InterPro"/>
</dbReference>
<dbReference type="Gene3D" id="1.10.1410.20">
    <property type="entry name" value="2'-5'-oligoadenylate synthetase 1, domain 2"/>
    <property type="match status" value="1"/>
</dbReference>
<dbReference type="GO" id="GO:0045071">
    <property type="term" value="P:negative regulation of viral genome replication"/>
    <property type="evidence" value="ECO:0007669"/>
    <property type="project" value="TreeGrafter"/>
</dbReference>
<keyword evidence="5" id="KW-1185">Reference proteome</keyword>
<dbReference type="GO" id="GO:0005829">
    <property type="term" value="C:cytosol"/>
    <property type="evidence" value="ECO:0007669"/>
    <property type="project" value="TreeGrafter"/>
</dbReference>
<dbReference type="SUPFAM" id="SSF81301">
    <property type="entry name" value="Nucleotidyltransferase"/>
    <property type="match status" value="1"/>
</dbReference>
<dbReference type="FunFam" id="3.30.460.10:FF:000007">
    <property type="entry name" value="2'-5'-oligoadenylate synthetase 1"/>
    <property type="match status" value="1"/>
</dbReference>
<dbReference type="GeneTree" id="ENSGT00510000046406"/>
<feature type="domain" description="2'-5'-oligoadenylate synthetase 1" evidence="3">
    <location>
        <begin position="172"/>
        <end position="353"/>
    </location>
</feature>
<evidence type="ECO:0000256" key="2">
    <source>
        <dbReference type="ARBA" id="ARBA00022884"/>
    </source>
</evidence>
<proteinExistence type="inferred from homology"/>
<dbReference type="Gene3D" id="3.30.460.10">
    <property type="entry name" value="Beta Polymerase, domain 2"/>
    <property type="match status" value="1"/>
</dbReference>
<dbReference type="InterPro" id="IPR043519">
    <property type="entry name" value="NT_sf"/>
</dbReference>